<feature type="region of interest" description="Disordered" evidence="1">
    <location>
        <begin position="35"/>
        <end position="62"/>
    </location>
</feature>
<reference evidence="4" key="1">
    <citation type="journal article" date="2019" name="Int. J. Syst. Evol. Microbiol.">
        <title>The Global Catalogue of Microorganisms (GCM) 10K type strain sequencing project: providing services to taxonomists for standard genome sequencing and annotation.</title>
        <authorList>
            <consortium name="The Broad Institute Genomics Platform"/>
            <consortium name="The Broad Institute Genome Sequencing Center for Infectious Disease"/>
            <person name="Wu L."/>
            <person name="Ma J."/>
        </authorList>
    </citation>
    <scope>NUCLEOTIDE SEQUENCE [LARGE SCALE GENOMIC DNA]</scope>
    <source>
        <strain evidence="4">JCM 18324</strain>
    </source>
</reference>
<feature type="signal peptide" evidence="2">
    <location>
        <begin position="1"/>
        <end position="25"/>
    </location>
</feature>
<organism evidence="3 4">
    <name type="scientific">Streptomyces sanyensis</name>
    <dbReference type="NCBI Taxonomy" id="568869"/>
    <lineage>
        <taxon>Bacteria</taxon>
        <taxon>Bacillati</taxon>
        <taxon>Actinomycetota</taxon>
        <taxon>Actinomycetes</taxon>
        <taxon>Kitasatosporales</taxon>
        <taxon>Streptomycetaceae</taxon>
        <taxon>Streptomyces</taxon>
    </lineage>
</organism>
<name>A0ABP9B2J9_9ACTN</name>
<proteinExistence type="predicted"/>
<keyword evidence="2" id="KW-0732">Signal</keyword>
<accession>A0ABP9B2J9</accession>
<feature type="chain" id="PRO_5045313771" evidence="2">
    <location>
        <begin position="26"/>
        <end position="62"/>
    </location>
</feature>
<dbReference type="EMBL" id="BAABJV010000013">
    <property type="protein sequence ID" value="GAA4788362.1"/>
    <property type="molecule type" value="Genomic_DNA"/>
</dbReference>
<evidence type="ECO:0000313" key="4">
    <source>
        <dbReference type="Proteomes" id="UP001501147"/>
    </source>
</evidence>
<evidence type="ECO:0000313" key="3">
    <source>
        <dbReference type="EMBL" id="GAA4788362.1"/>
    </source>
</evidence>
<comment type="caution">
    <text evidence="3">The sequence shown here is derived from an EMBL/GenBank/DDBJ whole genome shotgun (WGS) entry which is preliminary data.</text>
</comment>
<dbReference type="RefSeq" id="WP_345615186.1">
    <property type="nucleotide sequence ID" value="NZ_BAABJV010000013.1"/>
</dbReference>
<protein>
    <submittedName>
        <fullName evidence="3">Uncharacterized protein</fullName>
    </submittedName>
</protein>
<sequence length="62" mass="6090">MSFTRFLCAAALAVGVSGAAGGAVAQAVSAEPPASRAAAVGDCTTPGDTEWRRPVSQCPPTV</sequence>
<evidence type="ECO:0000256" key="1">
    <source>
        <dbReference type="SAM" id="MobiDB-lite"/>
    </source>
</evidence>
<gene>
    <name evidence="3" type="ORF">GCM10023329_44440</name>
</gene>
<evidence type="ECO:0000256" key="2">
    <source>
        <dbReference type="SAM" id="SignalP"/>
    </source>
</evidence>
<dbReference type="Proteomes" id="UP001501147">
    <property type="component" value="Unassembled WGS sequence"/>
</dbReference>
<keyword evidence="4" id="KW-1185">Reference proteome</keyword>